<protein>
    <submittedName>
        <fullName evidence="2">Glutathione S-transferase</fullName>
    </submittedName>
</protein>
<dbReference type="AlphaFoldDB" id="A0A480ARU5"/>
<keyword evidence="2" id="KW-0808">Transferase</keyword>
<reference evidence="3" key="1">
    <citation type="submission" date="2019-03" db="EMBL/GenBank/DDBJ databases">
        <title>Aquabacterium pictum sp.nov., the first bacteriochlorophyll a-containing freshwater bacterium in the genus Aquabacterium of the class Betaproteobacteria.</title>
        <authorList>
            <person name="Hirose S."/>
            <person name="Tank M."/>
            <person name="Hara E."/>
            <person name="Tamaki H."/>
            <person name="Takaichi S."/>
            <person name="Haruta S."/>
            <person name="Hanada S."/>
        </authorList>
    </citation>
    <scope>NUCLEOTIDE SEQUENCE [LARGE SCALE GENOMIC DNA]</scope>
    <source>
        <strain evidence="3">W35</strain>
    </source>
</reference>
<dbReference type="EMBL" id="BJCL01000004">
    <property type="protein sequence ID" value="GCL63017.1"/>
    <property type="molecule type" value="Genomic_DNA"/>
</dbReference>
<dbReference type="InterPro" id="IPR036249">
    <property type="entry name" value="Thioredoxin-like_sf"/>
</dbReference>
<keyword evidence="3" id="KW-1185">Reference proteome</keyword>
<sequence>MSTAPLQLYGVHGSPYTRKMLALLRYRHIPYRYTHSSTGIPGLPEAKPRLLPTFYLPDAGGTLQPVTDSTPLIRRFEADHPGRAAVPPDPALAFIDALLEDFADEWLTKAMFHYRWAYKADEHQAMRVLASWRGAPQDDAALAETAALVSGRQVPRLRYVGSNATTAPVIEAGYQRVLLALEDHLRQHPFLMGSRPGASDFGMFGQLTQLVQFDPTPMALASATAPRVMAWTGRMEDLSGLEVADSGWLDPSHLPASVQAMLGEVGRLYAPLLLANARALAAGQSELQTTVDGQPWVQQAFPYQAKCLAWLRRDHAALLPDARAQVDAALAGTGCEALFVPA</sequence>
<dbReference type="InterPro" id="IPR004045">
    <property type="entry name" value="Glutathione_S-Trfase_N"/>
</dbReference>
<dbReference type="Pfam" id="PF13410">
    <property type="entry name" value="GST_C_2"/>
    <property type="match status" value="1"/>
</dbReference>
<dbReference type="GO" id="GO:0016740">
    <property type="term" value="F:transferase activity"/>
    <property type="evidence" value="ECO:0007669"/>
    <property type="project" value="UniProtKB-KW"/>
</dbReference>
<evidence type="ECO:0000313" key="2">
    <source>
        <dbReference type="EMBL" id="GCL63017.1"/>
    </source>
</evidence>
<accession>A0A480ARU5</accession>
<dbReference type="RefSeq" id="WP_137732769.1">
    <property type="nucleotide sequence ID" value="NZ_BJCL01000004.1"/>
</dbReference>
<dbReference type="Gene3D" id="1.20.1050.10">
    <property type="match status" value="1"/>
</dbReference>
<dbReference type="Pfam" id="PF13417">
    <property type="entry name" value="GST_N_3"/>
    <property type="match status" value="1"/>
</dbReference>
<organism evidence="2 3">
    <name type="scientific">Pseudaquabacterium pictum</name>
    <dbReference type="NCBI Taxonomy" id="2315236"/>
    <lineage>
        <taxon>Bacteria</taxon>
        <taxon>Pseudomonadati</taxon>
        <taxon>Pseudomonadota</taxon>
        <taxon>Betaproteobacteria</taxon>
        <taxon>Burkholderiales</taxon>
        <taxon>Sphaerotilaceae</taxon>
        <taxon>Pseudaquabacterium</taxon>
    </lineage>
</organism>
<dbReference type="Gene3D" id="3.40.30.10">
    <property type="entry name" value="Glutaredoxin"/>
    <property type="match status" value="1"/>
</dbReference>
<comment type="caution">
    <text evidence="2">The sequence shown here is derived from an EMBL/GenBank/DDBJ whole genome shotgun (WGS) entry which is preliminary data.</text>
</comment>
<dbReference type="SUPFAM" id="SSF52833">
    <property type="entry name" value="Thioredoxin-like"/>
    <property type="match status" value="1"/>
</dbReference>
<gene>
    <name evidence="2" type="ORF">AQPW35_20980</name>
</gene>
<proteinExistence type="predicted"/>
<dbReference type="OrthoDB" id="7054557at2"/>
<feature type="domain" description="GST N-terminal" evidence="1">
    <location>
        <begin position="8"/>
        <end position="83"/>
    </location>
</feature>
<evidence type="ECO:0000259" key="1">
    <source>
        <dbReference type="Pfam" id="PF13417"/>
    </source>
</evidence>
<evidence type="ECO:0000313" key="3">
    <source>
        <dbReference type="Proteomes" id="UP000301751"/>
    </source>
</evidence>
<name>A0A480ARU5_9BURK</name>
<dbReference type="Proteomes" id="UP000301751">
    <property type="component" value="Unassembled WGS sequence"/>
</dbReference>
<dbReference type="SUPFAM" id="SSF47616">
    <property type="entry name" value="GST C-terminal domain-like"/>
    <property type="match status" value="1"/>
</dbReference>
<dbReference type="InterPro" id="IPR036282">
    <property type="entry name" value="Glutathione-S-Trfase_C_sf"/>
</dbReference>